<dbReference type="AlphaFoldDB" id="A0A655X3D6"/>
<gene>
    <name evidence="1" type="ORF">ERS013200_00377</name>
</gene>
<evidence type="ECO:0000313" key="2">
    <source>
        <dbReference type="Proteomes" id="UP000041770"/>
    </source>
</evidence>
<reference evidence="1 2" key="1">
    <citation type="submission" date="2015-07" db="EMBL/GenBank/DDBJ databases">
        <authorList>
            <consortium name="Pathogen Informatics"/>
        </authorList>
    </citation>
    <scope>NUCLEOTIDE SEQUENCE [LARGE SCALE GENOMIC DNA]</scope>
    <source>
        <strain evidence="1 2">A316</strain>
    </source>
</reference>
<dbReference type="Proteomes" id="UP000041770">
    <property type="component" value="Unassembled WGS sequence"/>
</dbReference>
<protein>
    <submittedName>
        <fullName evidence="1">Uncharacterized protein</fullName>
    </submittedName>
</protein>
<sequence length="77" mass="9110">MASGLHPSSGAIGGNEQQNRVFDREGIHTLRRINSDTDDVDDYSQNPVFHVFTRHQNLSHHRKYCHRRIPEWESIWR</sequence>
<name>A0A655X3D6_VIBCL</name>
<proteinExistence type="predicted"/>
<organism evidence="1 2">
    <name type="scientific">Vibrio cholerae</name>
    <dbReference type="NCBI Taxonomy" id="666"/>
    <lineage>
        <taxon>Bacteria</taxon>
        <taxon>Pseudomonadati</taxon>
        <taxon>Pseudomonadota</taxon>
        <taxon>Gammaproteobacteria</taxon>
        <taxon>Vibrionales</taxon>
        <taxon>Vibrionaceae</taxon>
        <taxon>Vibrio</taxon>
    </lineage>
</organism>
<evidence type="ECO:0000313" key="1">
    <source>
        <dbReference type="EMBL" id="CSC04121.1"/>
    </source>
</evidence>
<dbReference type="EMBL" id="CWQY01000002">
    <property type="protein sequence ID" value="CSC04121.1"/>
    <property type="molecule type" value="Genomic_DNA"/>
</dbReference>
<accession>A0A655X3D6</accession>